<dbReference type="InterPro" id="IPR010601">
    <property type="entry name" value="DUF1182"/>
</dbReference>
<accession>A0A8R1V0F9</accession>
<protein>
    <submittedName>
        <fullName evidence="1">Uncharacterized protein</fullName>
    </submittedName>
</protein>
<proteinExistence type="predicted"/>
<evidence type="ECO:0000313" key="1">
    <source>
        <dbReference type="EnsemblMetazoa" id="PPA41226.1"/>
    </source>
</evidence>
<name>A0A2A6CPA8_PRIPA</name>
<dbReference type="PANTHER" id="PTHR38614:SF1">
    <property type="entry name" value="G_PROTEIN_RECEP_F1_2 DOMAIN-CONTAINING PROTEIN"/>
    <property type="match status" value="1"/>
</dbReference>
<dbReference type="AlphaFoldDB" id="A0A2A6CPA8"/>
<dbReference type="Proteomes" id="UP000005239">
    <property type="component" value="Unassembled WGS sequence"/>
</dbReference>
<keyword evidence="2" id="KW-1185">Reference proteome</keyword>
<evidence type="ECO:0000313" key="2">
    <source>
        <dbReference type="Proteomes" id="UP000005239"/>
    </source>
</evidence>
<sequence length="250" mass="28135">MTHWNEPAVFFASWNAFALKNAALLTVSHIPVLFLAYCALAHPATWQKYKKNIIFAAAVQCIGVLPTYVYVIFHFFITQNGFDFATNHFWCTMSRSIFGTIAYASFQAPTAYHCSLIAFSLTSLPLNLLLIRRIQKTLRVWSTARSVDELSLTYGLLVQGCVPCLIISLSVAYNALLLQGAQFSLAVRALMDSTGYLVLGVNTFFSFVFIRAFRNHLFALFGELLQNNTVVFAAVVDLYWKLHSFGDERI</sequence>
<accession>A0A2A6CPA8</accession>
<dbReference type="PANTHER" id="PTHR38614">
    <property type="entry name" value="PROTEIN CBG09954"/>
    <property type="match status" value="1"/>
</dbReference>
<organism evidence="1 2">
    <name type="scientific">Pristionchus pacificus</name>
    <name type="common">Parasitic nematode worm</name>
    <dbReference type="NCBI Taxonomy" id="54126"/>
    <lineage>
        <taxon>Eukaryota</taxon>
        <taxon>Metazoa</taxon>
        <taxon>Ecdysozoa</taxon>
        <taxon>Nematoda</taxon>
        <taxon>Chromadorea</taxon>
        <taxon>Rhabditida</taxon>
        <taxon>Rhabditina</taxon>
        <taxon>Diplogasteromorpha</taxon>
        <taxon>Diplogasteroidea</taxon>
        <taxon>Neodiplogasteridae</taxon>
        <taxon>Pristionchus</taxon>
    </lineage>
</organism>
<reference evidence="1" key="2">
    <citation type="submission" date="2022-06" db="UniProtKB">
        <authorList>
            <consortium name="EnsemblMetazoa"/>
        </authorList>
    </citation>
    <scope>IDENTIFICATION</scope>
    <source>
        <strain evidence="1">PS312</strain>
    </source>
</reference>
<reference evidence="2" key="1">
    <citation type="journal article" date="2008" name="Nat. Genet.">
        <title>The Pristionchus pacificus genome provides a unique perspective on nematode lifestyle and parasitism.</title>
        <authorList>
            <person name="Dieterich C."/>
            <person name="Clifton S.W."/>
            <person name="Schuster L.N."/>
            <person name="Chinwalla A."/>
            <person name="Delehaunty K."/>
            <person name="Dinkelacker I."/>
            <person name="Fulton L."/>
            <person name="Fulton R."/>
            <person name="Godfrey J."/>
            <person name="Minx P."/>
            <person name="Mitreva M."/>
            <person name="Roeseler W."/>
            <person name="Tian H."/>
            <person name="Witte H."/>
            <person name="Yang S.P."/>
            <person name="Wilson R.K."/>
            <person name="Sommer R.J."/>
        </authorList>
    </citation>
    <scope>NUCLEOTIDE SEQUENCE [LARGE SCALE GENOMIC DNA]</scope>
    <source>
        <strain evidence="2">PS312</strain>
    </source>
</reference>
<gene>
    <name evidence="1" type="primary">WBGene00279595</name>
</gene>
<dbReference type="EnsemblMetazoa" id="PPA41226.1">
    <property type="protein sequence ID" value="PPA41226.1"/>
    <property type="gene ID" value="WBGene00279595"/>
</dbReference>